<feature type="domain" description="Glycosyltransferase subfamily 4-like N-terminal" evidence="3">
    <location>
        <begin position="94"/>
        <end position="199"/>
    </location>
</feature>
<evidence type="ECO:0000256" key="2">
    <source>
        <dbReference type="ARBA" id="ARBA00022679"/>
    </source>
</evidence>
<proteinExistence type="predicted"/>
<dbReference type="SUPFAM" id="SSF53756">
    <property type="entry name" value="UDP-Glycosyltransferase/glycogen phosphorylase"/>
    <property type="match status" value="1"/>
</dbReference>
<dbReference type="Pfam" id="PF13692">
    <property type="entry name" value="Glyco_trans_1_4"/>
    <property type="match status" value="1"/>
</dbReference>
<dbReference type="PANTHER" id="PTHR12526">
    <property type="entry name" value="GLYCOSYLTRANSFERASE"/>
    <property type="match status" value="1"/>
</dbReference>
<dbReference type="Pfam" id="PF13439">
    <property type="entry name" value="Glyco_transf_4"/>
    <property type="match status" value="1"/>
</dbReference>
<name>A0ABQ6BFH7_9CAUL</name>
<gene>
    <name evidence="4" type="primary">capI</name>
    <name evidence="4" type="ORF">GCM10007859_01810</name>
</gene>
<comment type="caution">
    <text evidence="4">The sequence shown here is derived from an EMBL/GenBank/DDBJ whole genome shotgun (WGS) entry which is preliminary data.</text>
</comment>
<dbReference type="RefSeq" id="WP_284220138.1">
    <property type="nucleotide sequence ID" value="NZ_BSOY01000002.1"/>
</dbReference>
<accession>A0ABQ6BFH7</accession>
<keyword evidence="1" id="KW-0328">Glycosyltransferase</keyword>
<evidence type="ECO:0000313" key="5">
    <source>
        <dbReference type="Proteomes" id="UP001156921"/>
    </source>
</evidence>
<keyword evidence="2" id="KW-0808">Transferase</keyword>
<keyword evidence="5" id="KW-1185">Reference proteome</keyword>
<dbReference type="Proteomes" id="UP001156921">
    <property type="component" value="Unassembled WGS sequence"/>
</dbReference>
<organism evidence="4 5">
    <name type="scientific">Brevundimonas denitrificans</name>
    <dbReference type="NCBI Taxonomy" id="1443434"/>
    <lineage>
        <taxon>Bacteria</taxon>
        <taxon>Pseudomonadati</taxon>
        <taxon>Pseudomonadota</taxon>
        <taxon>Alphaproteobacteria</taxon>
        <taxon>Caulobacterales</taxon>
        <taxon>Caulobacteraceae</taxon>
        <taxon>Brevundimonas</taxon>
    </lineage>
</organism>
<evidence type="ECO:0000256" key="1">
    <source>
        <dbReference type="ARBA" id="ARBA00022676"/>
    </source>
</evidence>
<evidence type="ECO:0000259" key="3">
    <source>
        <dbReference type="Pfam" id="PF13439"/>
    </source>
</evidence>
<dbReference type="EMBL" id="BSOY01000002">
    <property type="protein sequence ID" value="GLS00177.1"/>
    <property type="molecule type" value="Genomic_DNA"/>
</dbReference>
<dbReference type="Gene3D" id="3.40.50.2000">
    <property type="entry name" value="Glycogen Phosphorylase B"/>
    <property type="match status" value="2"/>
</dbReference>
<protein>
    <submittedName>
        <fullName evidence="4">Glycosyltransferase</fullName>
    </submittedName>
</protein>
<dbReference type="PANTHER" id="PTHR12526:SF629">
    <property type="entry name" value="TEICHURONIC ACID BIOSYNTHESIS GLYCOSYLTRANSFERASE TUAH-RELATED"/>
    <property type="match status" value="1"/>
</dbReference>
<reference evidence="5" key="1">
    <citation type="journal article" date="2019" name="Int. J. Syst. Evol. Microbiol.">
        <title>The Global Catalogue of Microorganisms (GCM) 10K type strain sequencing project: providing services to taxonomists for standard genome sequencing and annotation.</title>
        <authorList>
            <consortium name="The Broad Institute Genomics Platform"/>
            <consortium name="The Broad Institute Genome Sequencing Center for Infectious Disease"/>
            <person name="Wu L."/>
            <person name="Ma J."/>
        </authorList>
    </citation>
    <scope>NUCLEOTIDE SEQUENCE [LARGE SCALE GENOMIC DNA]</scope>
    <source>
        <strain evidence="5">NBRC 110107</strain>
    </source>
</reference>
<dbReference type="InterPro" id="IPR028098">
    <property type="entry name" value="Glyco_trans_4-like_N"/>
</dbReference>
<sequence>MTGTQENAVKGRLNLHVFLSSVESETRLFKEARYTLEQGIFDRVVVVGLWAKDLKRSEVTSYGLEIERLTVLIRRYGDAEILRRLPILRKVVAAISMLQFYSLAVRRARQLRPSHVSCHNLMLLPLAWTAARLSGSRLVYVPHELEARRAGLGTVMQKLHGMMERAFIKAASQVVVVCEPIAEWYRDRYGLANVHVVRNVPERDALELRKVSSGDFRHRFNISDDATVFIYQGLFGRARGTDRLLEIFSGLEPELCHLVLMGYGEGTDQLEVDEFVSRHSNIHHQPAVPREWIISYTSGADIGLIVVDNAPLSYRHSLPNKFFEYVHAGLPVLVSDNLQHLSEILEAGGIGWSVPYDEIRSKILELTRTRHTVYRERAREFASNAVWEADARVYETVYRS</sequence>
<evidence type="ECO:0000313" key="4">
    <source>
        <dbReference type="EMBL" id="GLS00177.1"/>
    </source>
</evidence>